<dbReference type="PROSITE" id="PS51151">
    <property type="entry name" value="NAC_AB"/>
    <property type="match status" value="1"/>
</dbReference>
<feature type="signal peptide" evidence="3">
    <location>
        <begin position="1"/>
        <end position="35"/>
    </location>
</feature>
<evidence type="ECO:0000256" key="3">
    <source>
        <dbReference type="SAM" id="SignalP"/>
    </source>
</evidence>
<dbReference type="PANTHER" id="PTHR10351">
    <property type="entry name" value="TRANSCRIPTION FACTOR BTF3 FAMILY MEMBER"/>
    <property type="match status" value="1"/>
</dbReference>
<dbReference type="InterPro" id="IPR039370">
    <property type="entry name" value="BTF3"/>
</dbReference>
<comment type="caution">
    <text evidence="5">The sequence shown here is derived from an EMBL/GenBank/DDBJ whole genome shotgun (WGS) entry which is preliminary data.</text>
</comment>
<evidence type="ECO:0000313" key="6">
    <source>
        <dbReference type="Proteomes" id="UP000031737"/>
    </source>
</evidence>
<dbReference type="OrthoDB" id="8033832at2759"/>
<keyword evidence="6" id="KW-1185">Reference proteome</keyword>
<name>A0A061J5I9_TRYRA</name>
<accession>A0A061J5I9</accession>
<dbReference type="Gene3D" id="2.20.70.30">
    <property type="entry name" value="Nascent polypeptide-associated complex domain"/>
    <property type="match status" value="1"/>
</dbReference>
<keyword evidence="2" id="KW-0804">Transcription</keyword>
<sequence>MRVCCSSWCLFPRFFLNFCLPLCLFFSHTPRPCICVPAPTSEPVSPRVHMPSITQETLRKRAEFVRTGGRGSVRRTVKAAHRNTGDEKKVQSVLKRLGVTPFSEIDEVIFYRQDGSVYFFDKPKVQASMQSHCFVVSGAYDVKDASEVAQ</sequence>
<comment type="subunit">
    <text evidence="2">Part of the nascent polypeptide-associated complex (NAC).</text>
</comment>
<evidence type="ECO:0000313" key="5">
    <source>
        <dbReference type="EMBL" id="ESL10703.1"/>
    </source>
</evidence>
<dbReference type="AlphaFoldDB" id="A0A061J5I9"/>
<keyword evidence="2" id="KW-0805">Transcription regulation</keyword>
<reference evidence="5 6" key="1">
    <citation type="submission" date="2013-07" db="EMBL/GenBank/DDBJ databases">
        <authorList>
            <person name="Stoco P.H."/>
            <person name="Wagner G."/>
            <person name="Gerber A."/>
            <person name="Zaha A."/>
            <person name="Thompson C."/>
            <person name="Bartholomeu D.C."/>
            <person name="Luckemeyer D.D."/>
            <person name="Bahia D."/>
            <person name="Loreto E."/>
            <person name="Prestes E.B."/>
            <person name="Lima F.M."/>
            <person name="Rodrigues-Luiz G."/>
            <person name="Vallejo G.A."/>
            <person name="Filho J.F."/>
            <person name="Monteiro K.M."/>
            <person name="Tyler K.M."/>
            <person name="de Almeida L.G."/>
            <person name="Ortiz M.F."/>
            <person name="Siervo M.A."/>
            <person name="de Moraes M.H."/>
            <person name="Cunha O.L."/>
            <person name="Mendonca-Neto R."/>
            <person name="Silva R."/>
            <person name="Teixeira S.M."/>
            <person name="Murta S.M."/>
            <person name="Sincero T.C."/>
            <person name="Mendes T.A."/>
            <person name="Urmenyi T.P."/>
            <person name="Silva V.G."/>
            <person name="da Rocha W.D."/>
            <person name="Andersson B."/>
            <person name="Romanha A.J."/>
            <person name="Steindel M."/>
            <person name="de Vasconcelos A.T."/>
            <person name="Grisard E.C."/>
        </authorList>
    </citation>
    <scope>NUCLEOTIDE SEQUENCE [LARGE SCALE GENOMIC DNA]</scope>
    <source>
        <strain evidence="5 6">SC58</strain>
    </source>
</reference>
<gene>
    <name evidence="5" type="ORF">TRSC58_01559</name>
</gene>
<evidence type="ECO:0000259" key="4">
    <source>
        <dbReference type="PROSITE" id="PS51151"/>
    </source>
</evidence>
<dbReference type="InterPro" id="IPR002715">
    <property type="entry name" value="Nas_poly-pep-assoc_cplx_dom"/>
</dbReference>
<protein>
    <recommendedName>
        <fullName evidence="2">Nascent polypeptide-associated complex subunit beta</fullName>
    </recommendedName>
</protein>
<evidence type="ECO:0000256" key="1">
    <source>
        <dbReference type="ARBA" id="ARBA00005296"/>
    </source>
</evidence>
<organism evidence="5 6">
    <name type="scientific">Trypanosoma rangeli SC58</name>
    <dbReference type="NCBI Taxonomy" id="429131"/>
    <lineage>
        <taxon>Eukaryota</taxon>
        <taxon>Discoba</taxon>
        <taxon>Euglenozoa</taxon>
        <taxon>Kinetoplastea</taxon>
        <taxon>Metakinetoplastina</taxon>
        <taxon>Trypanosomatida</taxon>
        <taxon>Trypanosomatidae</taxon>
        <taxon>Trypanosoma</taxon>
        <taxon>Herpetosoma</taxon>
    </lineage>
</organism>
<dbReference type="VEuPathDB" id="TriTrypDB:TRSC58_01559"/>
<proteinExistence type="inferred from homology"/>
<evidence type="ECO:0000256" key="2">
    <source>
        <dbReference type="RuleBase" id="RU361272"/>
    </source>
</evidence>
<dbReference type="Pfam" id="PF01849">
    <property type="entry name" value="NAC"/>
    <property type="match status" value="1"/>
</dbReference>
<comment type="similarity">
    <text evidence="1 2">Belongs to the NAC-beta family.</text>
</comment>
<dbReference type="SMART" id="SM01407">
    <property type="entry name" value="NAC"/>
    <property type="match status" value="1"/>
</dbReference>
<keyword evidence="3" id="KW-0732">Signal</keyword>
<feature type="domain" description="NAC-A/B" evidence="4">
    <location>
        <begin position="84"/>
        <end position="149"/>
    </location>
</feature>
<dbReference type="CDD" id="cd22055">
    <property type="entry name" value="NAC_BTF3"/>
    <property type="match status" value="1"/>
</dbReference>
<feature type="chain" id="PRO_5001601357" description="Nascent polypeptide-associated complex subunit beta" evidence="3">
    <location>
        <begin position="36"/>
        <end position="150"/>
    </location>
</feature>
<dbReference type="InterPro" id="IPR038187">
    <property type="entry name" value="NAC_A/B_dom_sf"/>
</dbReference>
<dbReference type="Proteomes" id="UP000031737">
    <property type="component" value="Unassembled WGS sequence"/>
</dbReference>
<dbReference type="EMBL" id="AUPL01001559">
    <property type="protein sequence ID" value="ESL10703.1"/>
    <property type="molecule type" value="Genomic_DNA"/>
</dbReference>